<gene>
    <name evidence="2" type="ORF">A6P07_18560</name>
</gene>
<name>A0A1C2JCB9_ACITH</name>
<dbReference type="EMBL" id="LWSA01000307">
    <property type="protein sequence ID" value="OCX68227.1"/>
    <property type="molecule type" value="Genomic_DNA"/>
</dbReference>
<keyword evidence="1" id="KW-1133">Transmembrane helix</keyword>
<dbReference type="Proteomes" id="UP000094893">
    <property type="component" value="Unassembled WGS sequence"/>
</dbReference>
<keyword evidence="1" id="KW-0472">Membrane</keyword>
<accession>A0A1C2JCB9</accession>
<feature type="transmembrane region" description="Helical" evidence="1">
    <location>
        <begin position="58"/>
        <end position="77"/>
    </location>
</feature>
<dbReference type="RefSeq" id="WP_024894053.1">
    <property type="nucleotide sequence ID" value="NZ_LWRZ01000083.1"/>
</dbReference>
<keyword evidence="1" id="KW-0812">Transmembrane</keyword>
<reference evidence="2 3" key="1">
    <citation type="journal article" date="2016" name="Int. J. Mol. Sci.">
        <title>Comparative genomics of the extreme acidophile Acidithiobacillus thiooxidans reveals intraspecific divergence and niche adaptation.</title>
        <authorList>
            <person name="Zhang X."/>
            <person name="Feng X."/>
            <person name="Tao J."/>
            <person name="Ma L."/>
            <person name="Xiao Y."/>
            <person name="Liang Y."/>
            <person name="Liu X."/>
            <person name="Yin H."/>
        </authorList>
    </citation>
    <scope>NUCLEOTIDE SEQUENCE [LARGE SCALE GENOMIC DNA]</scope>
    <source>
        <strain evidence="2 3">A02</strain>
    </source>
</reference>
<evidence type="ECO:0000313" key="2">
    <source>
        <dbReference type="EMBL" id="OCX68227.1"/>
    </source>
</evidence>
<protein>
    <submittedName>
        <fullName evidence="2">Uncharacterized protein</fullName>
    </submittedName>
</protein>
<evidence type="ECO:0000313" key="3">
    <source>
        <dbReference type="Proteomes" id="UP000094893"/>
    </source>
</evidence>
<comment type="caution">
    <text evidence="2">The sequence shown here is derived from an EMBL/GenBank/DDBJ whole genome shotgun (WGS) entry which is preliminary data.</text>
</comment>
<organism evidence="2 3">
    <name type="scientific">Acidithiobacillus thiooxidans</name>
    <name type="common">Thiobacillus thiooxidans</name>
    <dbReference type="NCBI Taxonomy" id="930"/>
    <lineage>
        <taxon>Bacteria</taxon>
        <taxon>Pseudomonadati</taxon>
        <taxon>Pseudomonadota</taxon>
        <taxon>Acidithiobacillia</taxon>
        <taxon>Acidithiobacillales</taxon>
        <taxon>Acidithiobacillaceae</taxon>
        <taxon>Acidithiobacillus</taxon>
    </lineage>
</organism>
<proteinExistence type="predicted"/>
<evidence type="ECO:0000256" key="1">
    <source>
        <dbReference type="SAM" id="Phobius"/>
    </source>
</evidence>
<dbReference type="AlphaFoldDB" id="A0A1C2JCB9"/>
<sequence>MSVENKDPFADISDEDRATMDQFHRLHVNANLRTQLVAMALLVIPMLVRNFYPEPWAVWATTAAICWPVGLFIAGIVA</sequence>